<comment type="caution">
    <text evidence="1">The sequence shown here is derived from an EMBL/GenBank/DDBJ whole genome shotgun (WGS) entry which is preliminary data.</text>
</comment>
<name>A0ABN2NV70_9MICC</name>
<gene>
    <name evidence="1" type="ORF">GCM10009688_05300</name>
</gene>
<evidence type="ECO:0000313" key="2">
    <source>
        <dbReference type="Proteomes" id="UP001500784"/>
    </source>
</evidence>
<accession>A0ABN2NV70</accession>
<dbReference type="EMBL" id="BAAALV010000001">
    <property type="protein sequence ID" value="GAA1904137.1"/>
    <property type="molecule type" value="Genomic_DNA"/>
</dbReference>
<proteinExistence type="predicted"/>
<sequence length="91" mass="9599">MPGRAMAVQMGGTGWPISRVLYLRAVTGDAGGNHPSPETVAGFLQRPTRMLGRAALKRTLYGLAPSGVYLAAPVTRGTGGLLHHRFTLTRG</sequence>
<evidence type="ECO:0000313" key="1">
    <source>
        <dbReference type="EMBL" id="GAA1904137.1"/>
    </source>
</evidence>
<protein>
    <submittedName>
        <fullName evidence="1">Uncharacterized protein</fullName>
    </submittedName>
</protein>
<keyword evidence="2" id="KW-1185">Reference proteome</keyword>
<reference evidence="1 2" key="1">
    <citation type="journal article" date="2019" name="Int. J. Syst. Evol. Microbiol.">
        <title>The Global Catalogue of Microorganisms (GCM) 10K type strain sequencing project: providing services to taxonomists for standard genome sequencing and annotation.</title>
        <authorList>
            <consortium name="The Broad Institute Genomics Platform"/>
            <consortium name="The Broad Institute Genome Sequencing Center for Infectious Disease"/>
            <person name="Wu L."/>
            <person name="Ma J."/>
        </authorList>
    </citation>
    <scope>NUCLEOTIDE SEQUENCE [LARGE SCALE GENOMIC DNA]</scope>
    <source>
        <strain evidence="1 2">JCM 13316</strain>
    </source>
</reference>
<organism evidence="1 2">
    <name type="scientific">Arthrobacter gandavensis</name>
    <dbReference type="NCBI Taxonomy" id="169960"/>
    <lineage>
        <taxon>Bacteria</taxon>
        <taxon>Bacillati</taxon>
        <taxon>Actinomycetota</taxon>
        <taxon>Actinomycetes</taxon>
        <taxon>Micrococcales</taxon>
        <taxon>Micrococcaceae</taxon>
        <taxon>Arthrobacter</taxon>
    </lineage>
</organism>
<dbReference type="Proteomes" id="UP001500784">
    <property type="component" value="Unassembled WGS sequence"/>
</dbReference>